<sequence>MAFLSAVDYAILVVFLLFSAGIGVFHALRGGRQRTAKEYLLADRQMNPIPVTISVVVSVLSAVTFLGTPAETYIHGPQYWVVFLAKVIPIYIIPFSFVPVFYKLQVTSIYEYLGTRFGRAVRLFGMSINCVYLVMYLGIVIYGPALALNAVTGLSIAGSIIAVGIVCTFYTTVGGIKAVLWADVFQSVIFLTGFFITIFACSAHVGGFAEIFRINSRDGHGTFLDFRLNPTIRHSFWSVFIGFGFLMTSYAGTNQIIVQRYMTCRTLKESQLAAGFGNLFIGVVELIAVFTGICMYAYFAGCDPVTSGKVQKADQLMAYIIIELFQHIPGMVGFLISAVFSASLSTISSGVNALATMFGQDVIKPFFPNLTDFKFTVILKLISVVFGIATIVMAFLASVLGGLLPLTLSLIGILNGPILGVFALGVYFPWANSKGAMSGMITALAIGGWMKIGALIYPPIIDYPPLFVDQCAVNVTNAADIAVTELYEVISESPSMMAPITTPGIARLYALSYAYYTPLTCLITIIVGVVVSFLIQPTDPSSLDPDLLSPMAETFCCCLPKHWREKLRCGVKVKDREIVETEDPDVVKTSPDL</sequence>
<keyword evidence="4" id="KW-1003">Cell membrane</keyword>
<feature type="transmembrane region" description="Helical" evidence="12">
    <location>
        <begin position="6"/>
        <end position="28"/>
    </location>
</feature>
<feature type="transmembrane region" description="Helical" evidence="12">
    <location>
        <begin position="406"/>
        <end position="428"/>
    </location>
</feature>
<dbReference type="EMBL" id="JAIZAY010000022">
    <property type="protein sequence ID" value="KAJ8020485.1"/>
    <property type="molecule type" value="Genomic_DNA"/>
</dbReference>
<feature type="transmembrane region" description="Helical" evidence="12">
    <location>
        <begin position="334"/>
        <end position="356"/>
    </location>
</feature>
<dbReference type="Pfam" id="PF00474">
    <property type="entry name" value="SSF"/>
    <property type="match status" value="1"/>
</dbReference>
<keyword evidence="3" id="KW-0813">Transport</keyword>
<evidence type="ECO:0000256" key="7">
    <source>
        <dbReference type="ARBA" id="ARBA00023053"/>
    </source>
</evidence>
<organism evidence="13 14">
    <name type="scientific">Holothuria leucospilota</name>
    <name type="common">Black long sea cucumber</name>
    <name type="synonym">Mertensiothuria leucospilota</name>
    <dbReference type="NCBI Taxonomy" id="206669"/>
    <lineage>
        <taxon>Eukaryota</taxon>
        <taxon>Metazoa</taxon>
        <taxon>Echinodermata</taxon>
        <taxon>Eleutherozoa</taxon>
        <taxon>Echinozoa</taxon>
        <taxon>Holothuroidea</taxon>
        <taxon>Aspidochirotacea</taxon>
        <taxon>Aspidochirotida</taxon>
        <taxon>Holothuriidae</taxon>
        <taxon>Holothuria</taxon>
    </lineage>
</organism>
<dbReference type="NCBIfam" id="TIGR00813">
    <property type="entry name" value="sss"/>
    <property type="match status" value="1"/>
</dbReference>
<feature type="transmembrane region" description="Helical" evidence="12">
    <location>
        <begin position="49"/>
        <end position="67"/>
    </location>
</feature>
<keyword evidence="6 12" id="KW-1133">Transmembrane helix</keyword>
<feature type="transmembrane region" description="Helical" evidence="12">
    <location>
        <begin position="272"/>
        <end position="299"/>
    </location>
</feature>
<gene>
    <name evidence="13" type="ORF">HOLleu_40086</name>
</gene>
<protein>
    <submittedName>
        <fullName evidence="13">Sodium-coupled monocarboxylate transporter 2</fullName>
    </submittedName>
</protein>
<dbReference type="Proteomes" id="UP001152320">
    <property type="component" value="Chromosome 22"/>
</dbReference>
<evidence type="ECO:0000256" key="11">
    <source>
        <dbReference type="RuleBase" id="RU362091"/>
    </source>
</evidence>
<reference evidence="13" key="1">
    <citation type="submission" date="2021-10" db="EMBL/GenBank/DDBJ databases">
        <title>Tropical sea cucumber genome reveals ecological adaptation and Cuvierian tubules defense mechanism.</title>
        <authorList>
            <person name="Chen T."/>
        </authorList>
    </citation>
    <scope>NUCLEOTIDE SEQUENCE</scope>
    <source>
        <strain evidence="13">Nanhai2018</strain>
        <tissue evidence="13">Muscle</tissue>
    </source>
</reference>
<feature type="transmembrane region" description="Helical" evidence="12">
    <location>
        <begin position="232"/>
        <end position="251"/>
    </location>
</feature>
<dbReference type="PROSITE" id="PS50283">
    <property type="entry name" value="NA_SOLUT_SYMP_3"/>
    <property type="match status" value="1"/>
</dbReference>
<evidence type="ECO:0000256" key="6">
    <source>
        <dbReference type="ARBA" id="ARBA00022989"/>
    </source>
</evidence>
<evidence type="ECO:0000256" key="12">
    <source>
        <dbReference type="SAM" id="Phobius"/>
    </source>
</evidence>
<feature type="transmembrane region" description="Helical" evidence="12">
    <location>
        <begin position="154"/>
        <end position="176"/>
    </location>
</feature>
<comment type="caution">
    <text evidence="13">The sequence shown here is derived from an EMBL/GenBank/DDBJ whole genome shotgun (WGS) entry which is preliminary data.</text>
</comment>
<dbReference type="Gene3D" id="1.20.1730.10">
    <property type="entry name" value="Sodium/glucose cotransporter"/>
    <property type="match status" value="1"/>
</dbReference>
<feature type="transmembrane region" description="Helical" evidence="12">
    <location>
        <begin position="377"/>
        <end position="400"/>
    </location>
</feature>
<dbReference type="InterPro" id="IPR038377">
    <property type="entry name" value="Na/Glc_symporter_sf"/>
</dbReference>
<evidence type="ECO:0000256" key="9">
    <source>
        <dbReference type="ARBA" id="ARBA00023136"/>
    </source>
</evidence>
<evidence type="ECO:0000313" key="13">
    <source>
        <dbReference type="EMBL" id="KAJ8020485.1"/>
    </source>
</evidence>
<feature type="transmembrane region" description="Helical" evidence="12">
    <location>
        <begin position="79"/>
        <end position="102"/>
    </location>
</feature>
<dbReference type="PANTHER" id="PTHR42985">
    <property type="entry name" value="SODIUM-COUPLED MONOCARBOXYLATE TRANSPORTER"/>
    <property type="match status" value="1"/>
</dbReference>
<accession>A0A9Q0YDT7</accession>
<dbReference type="InterPro" id="IPR051163">
    <property type="entry name" value="Sodium:Solute_Symporter_SSF"/>
</dbReference>
<dbReference type="AlphaFoldDB" id="A0A9Q0YDT7"/>
<name>A0A9Q0YDT7_HOLLE</name>
<feature type="transmembrane region" description="Helical" evidence="12">
    <location>
        <begin position="440"/>
        <end position="460"/>
    </location>
</feature>
<dbReference type="GO" id="GO:0015293">
    <property type="term" value="F:symporter activity"/>
    <property type="evidence" value="ECO:0007669"/>
    <property type="project" value="TreeGrafter"/>
</dbReference>
<keyword evidence="5 12" id="KW-0812">Transmembrane</keyword>
<feature type="transmembrane region" description="Helical" evidence="12">
    <location>
        <begin position="513"/>
        <end position="535"/>
    </location>
</feature>
<evidence type="ECO:0000256" key="4">
    <source>
        <dbReference type="ARBA" id="ARBA00022475"/>
    </source>
</evidence>
<evidence type="ECO:0000256" key="2">
    <source>
        <dbReference type="ARBA" id="ARBA00006434"/>
    </source>
</evidence>
<evidence type="ECO:0000256" key="3">
    <source>
        <dbReference type="ARBA" id="ARBA00022448"/>
    </source>
</evidence>
<dbReference type="GO" id="GO:0005886">
    <property type="term" value="C:plasma membrane"/>
    <property type="evidence" value="ECO:0007669"/>
    <property type="project" value="UniProtKB-SubCell"/>
</dbReference>
<evidence type="ECO:0000256" key="8">
    <source>
        <dbReference type="ARBA" id="ARBA00023065"/>
    </source>
</evidence>
<evidence type="ECO:0000256" key="10">
    <source>
        <dbReference type="ARBA" id="ARBA00023201"/>
    </source>
</evidence>
<feature type="transmembrane region" description="Helical" evidence="12">
    <location>
        <begin position="188"/>
        <end position="212"/>
    </location>
</feature>
<dbReference type="CDD" id="cd11492">
    <property type="entry name" value="SLC5sbd_NIS-SMVT"/>
    <property type="match status" value="1"/>
</dbReference>
<dbReference type="InterPro" id="IPR001734">
    <property type="entry name" value="Na/solute_symporter"/>
</dbReference>
<proteinExistence type="inferred from homology"/>
<dbReference type="OrthoDB" id="6132759at2759"/>
<evidence type="ECO:0000256" key="5">
    <source>
        <dbReference type="ARBA" id="ARBA00022692"/>
    </source>
</evidence>
<keyword evidence="14" id="KW-1185">Reference proteome</keyword>
<comment type="subcellular location">
    <subcellularLocation>
        <location evidence="1">Cell membrane</location>
        <topology evidence="1">Multi-pass membrane protein</topology>
    </subcellularLocation>
</comment>
<evidence type="ECO:0000256" key="1">
    <source>
        <dbReference type="ARBA" id="ARBA00004651"/>
    </source>
</evidence>
<keyword evidence="9 12" id="KW-0472">Membrane</keyword>
<dbReference type="GO" id="GO:0006814">
    <property type="term" value="P:sodium ion transport"/>
    <property type="evidence" value="ECO:0007669"/>
    <property type="project" value="UniProtKB-KW"/>
</dbReference>
<feature type="transmembrane region" description="Helical" evidence="12">
    <location>
        <begin position="123"/>
        <end position="142"/>
    </location>
</feature>
<comment type="similarity">
    <text evidence="2 11">Belongs to the sodium:solute symporter (SSF) (TC 2.A.21) family.</text>
</comment>
<dbReference type="PANTHER" id="PTHR42985:SF40">
    <property type="entry name" value="LD47995P-RELATED"/>
    <property type="match status" value="1"/>
</dbReference>
<keyword evidence="8" id="KW-0406">Ion transport</keyword>
<evidence type="ECO:0000313" key="14">
    <source>
        <dbReference type="Proteomes" id="UP001152320"/>
    </source>
</evidence>
<keyword evidence="10" id="KW-0739">Sodium transport</keyword>
<keyword evidence="7" id="KW-0915">Sodium</keyword>